<dbReference type="InterPro" id="IPR036691">
    <property type="entry name" value="Endo/exonu/phosph_ase_sf"/>
</dbReference>
<name>A0AA37NM93_9BACT</name>
<evidence type="ECO:0000259" key="2">
    <source>
        <dbReference type="Pfam" id="PF03372"/>
    </source>
</evidence>
<sequence>MKTSFYRFAALLIFAAALTAGCGERTDDMRLLYWNIQNGMWSDQSNGYDNFVAWVKGYDPDVCVWCEAQSIYKSGTAERMDSVDRYLTANWGELAARYGHKYWYVGGHRDNFPQVVTSKYPIENVRRIVGQAPDSIVSHGAGWARIVKNGRPVNIVTLHTWPQAYAFQAVDRDASKAEHGGDRYRRMEIEYICSHTIATQSDAGQQLWMMMGDFNSRSRLDNRVYNYPDDDTRLLVHDYIAEHTPYVDVIAEKHPGEFHTTTHGQSRIDFVYCTQPLCERITRAEVIADDFTEPVRDPGKLSNFYHPSDHRPILVDFDMK</sequence>
<dbReference type="Pfam" id="PF03372">
    <property type="entry name" value="Exo_endo_phos"/>
    <property type="match status" value="1"/>
</dbReference>
<dbReference type="GO" id="GO:0003824">
    <property type="term" value="F:catalytic activity"/>
    <property type="evidence" value="ECO:0007669"/>
    <property type="project" value="InterPro"/>
</dbReference>
<feature type="chain" id="PRO_5041245754" description="Endonuclease/exonuclease/phosphatase domain-containing protein" evidence="1">
    <location>
        <begin position="23"/>
        <end position="320"/>
    </location>
</feature>
<protein>
    <recommendedName>
        <fullName evidence="2">Endonuclease/exonuclease/phosphatase domain-containing protein</fullName>
    </recommendedName>
</protein>
<reference evidence="3" key="1">
    <citation type="submission" date="2022-01" db="EMBL/GenBank/DDBJ databases">
        <title>Novel bile acid biosynthetic pathways are enriched in the microbiome of centenarians.</title>
        <authorList>
            <person name="Sato Y."/>
            <person name="Atarashi K."/>
            <person name="Plichta R.D."/>
            <person name="Arai Y."/>
            <person name="Sasajima S."/>
            <person name="Kearney M.S."/>
            <person name="Suda W."/>
            <person name="Takeshita K."/>
            <person name="Sasaki T."/>
            <person name="Okamoto S."/>
            <person name="Skelly N.A."/>
            <person name="Okamura Y."/>
            <person name="Vlamakis H."/>
            <person name="Li Y."/>
            <person name="Tanoue T."/>
            <person name="Takei H."/>
            <person name="Nittono H."/>
            <person name="Narushima S."/>
            <person name="Irie J."/>
            <person name="Itoh H."/>
            <person name="Moriya K."/>
            <person name="Sugiura Y."/>
            <person name="Suematsu M."/>
            <person name="Moritoki N."/>
            <person name="Shibata S."/>
            <person name="Littman R.D."/>
            <person name="Fischbach A.M."/>
            <person name="Uwamino Y."/>
            <person name="Inoue T."/>
            <person name="Honda A."/>
            <person name="Hattori M."/>
            <person name="Murai T."/>
            <person name="Xavier J.R."/>
            <person name="Hirose N."/>
            <person name="Honda K."/>
        </authorList>
    </citation>
    <scope>NUCLEOTIDE SEQUENCE</scope>
    <source>
        <strain evidence="3">CE91-St16</strain>
    </source>
</reference>
<dbReference type="Gene3D" id="3.60.10.10">
    <property type="entry name" value="Endonuclease/exonuclease/phosphatase"/>
    <property type="match status" value="1"/>
</dbReference>
<keyword evidence="1" id="KW-0732">Signal</keyword>
<organism evidence="3 4">
    <name type="scientific">Alistipes finegoldii</name>
    <dbReference type="NCBI Taxonomy" id="214856"/>
    <lineage>
        <taxon>Bacteria</taxon>
        <taxon>Pseudomonadati</taxon>
        <taxon>Bacteroidota</taxon>
        <taxon>Bacteroidia</taxon>
        <taxon>Bacteroidales</taxon>
        <taxon>Rikenellaceae</taxon>
        <taxon>Alistipes</taxon>
    </lineage>
</organism>
<dbReference type="EMBL" id="BQOL01000001">
    <property type="protein sequence ID" value="GKI17649.1"/>
    <property type="molecule type" value="Genomic_DNA"/>
</dbReference>
<dbReference type="SUPFAM" id="SSF56219">
    <property type="entry name" value="DNase I-like"/>
    <property type="match status" value="1"/>
</dbReference>
<feature type="domain" description="Endonuclease/exonuclease/phosphatase" evidence="2">
    <location>
        <begin position="32"/>
        <end position="310"/>
    </location>
</feature>
<proteinExistence type="predicted"/>
<dbReference type="InterPro" id="IPR005135">
    <property type="entry name" value="Endo/exonuclease/phosphatase"/>
</dbReference>
<dbReference type="AlphaFoldDB" id="A0AA37NM93"/>
<evidence type="ECO:0000313" key="3">
    <source>
        <dbReference type="EMBL" id="GKI17649.1"/>
    </source>
</evidence>
<dbReference type="PROSITE" id="PS51257">
    <property type="entry name" value="PROKAR_LIPOPROTEIN"/>
    <property type="match status" value="1"/>
</dbReference>
<accession>A0AA37NM93</accession>
<gene>
    <name evidence="3" type="ORF">CE91St16_05570</name>
</gene>
<comment type="caution">
    <text evidence="3">The sequence shown here is derived from an EMBL/GenBank/DDBJ whole genome shotgun (WGS) entry which is preliminary data.</text>
</comment>
<feature type="signal peptide" evidence="1">
    <location>
        <begin position="1"/>
        <end position="22"/>
    </location>
</feature>
<evidence type="ECO:0000256" key="1">
    <source>
        <dbReference type="SAM" id="SignalP"/>
    </source>
</evidence>
<dbReference type="Proteomes" id="UP001055105">
    <property type="component" value="Unassembled WGS sequence"/>
</dbReference>
<evidence type="ECO:0000313" key="4">
    <source>
        <dbReference type="Proteomes" id="UP001055105"/>
    </source>
</evidence>
<dbReference type="RefSeq" id="WP_244076057.1">
    <property type="nucleotide sequence ID" value="NZ_AP025581.1"/>
</dbReference>